<keyword evidence="2" id="KW-1185">Reference proteome</keyword>
<name>A0AAN8Z221_9MAGN</name>
<organism evidence="1 2">
    <name type="scientific">Dillenia turbinata</name>
    <dbReference type="NCBI Taxonomy" id="194707"/>
    <lineage>
        <taxon>Eukaryota</taxon>
        <taxon>Viridiplantae</taxon>
        <taxon>Streptophyta</taxon>
        <taxon>Embryophyta</taxon>
        <taxon>Tracheophyta</taxon>
        <taxon>Spermatophyta</taxon>
        <taxon>Magnoliopsida</taxon>
        <taxon>eudicotyledons</taxon>
        <taxon>Gunneridae</taxon>
        <taxon>Pentapetalae</taxon>
        <taxon>Dilleniales</taxon>
        <taxon>Dilleniaceae</taxon>
        <taxon>Dillenia</taxon>
    </lineage>
</organism>
<accession>A0AAN8Z221</accession>
<dbReference type="EMBL" id="JBAMMX010000023">
    <property type="protein sequence ID" value="KAK6917838.1"/>
    <property type="molecule type" value="Genomic_DNA"/>
</dbReference>
<dbReference type="Proteomes" id="UP001370490">
    <property type="component" value="Unassembled WGS sequence"/>
</dbReference>
<reference evidence="1 2" key="1">
    <citation type="submission" date="2023-12" db="EMBL/GenBank/DDBJ databases">
        <title>A high-quality genome assembly for Dillenia turbinata (Dilleniales).</title>
        <authorList>
            <person name="Chanderbali A."/>
        </authorList>
    </citation>
    <scope>NUCLEOTIDE SEQUENCE [LARGE SCALE GENOMIC DNA]</scope>
    <source>
        <strain evidence="1">LSX21</strain>
        <tissue evidence="1">Leaf</tissue>
    </source>
</reference>
<evidence type="ECO:0000313" key="2">
    <source>
        <dbReference type="Proteomes" id="UP001370490"/>
    </source>
</evidence>
<protein>
    <submittedName>
        <fullName evidence="1">Uncharacterized protein</fullName>
    </submittedName>
</protein>
<gene>
    <name evidence="1" type="ORF">RJ641_018589</name>
</gene>
<proteinExistence type="predicted"/>
<comment type="caution">
    <text evidence="1">The sequence shown here is derived from an EMBL/GenBank/DDBJ whole genome shotgun (WGS) entry which is preliminary data.</text>
</comment>
<sequence length="91" mass="10766">MFSIICKFKRPMHNLQIQTSHWNSIGKLDMESALEMQRVWSTFTESRITDFGLAKLHNEENQHMVTRKVAGTLNDKFISFHFCYLRWLSGT</sequence>
<dbReference type="AlphaFoldDB" id="A0AAN8Z221"/>
<evidence type="ECO:0000313" key="1">
    <source>
        <dbReference type="EMBL" id="KAK6917838.1"/>
    </source>
</evidence>